<dbReference type="Proteomes" id="UP000242146">
    <property type="component" value="Unassembled WGS sequence"/>
</dbReference>
<dbReference type="Gene3D" id="3.30.479.30">
    <property type="entry name" value="Band 7 domain"/>
    <property type="match status" value="1"/>
</dbReference>
<comment type="caution">
    <text evidence="4">The sequence shown here is derived from an EMBL/GenBank/DDBJ whole genome shotgun (WGS) entry which is preliminary data.</text>
</comment>
<evidence type="ECO:0000256" key="1">
    <source>
        <dbReference type="ARBA" id="ARBA00008164"/>
    </source>
</evidence>
<dbReference type="GO" id="GO:0098552">
    <property type="term" value="C:side of membrane"/>
    <property type="evidence" value="ECO:0007669"/>
    <property type="project" value="UniProtKB-ARBA"/>
</dbReference>
<evidence type="ECO:0000313" key="5">
    <source>
        <dbReference type="Proteomes" id="UP000242146"/>
    </source>
</evidence>
<dbReference type="CDD" id="cd13437">
    <property type="entry name" value="SPFH_alloslipin"/>
    <property type="match status" value="1"/>
</dbReference>
<dbReference type="PANTHER" id="PTHR10264:SF19">
    <property type="entry name" value="AT06885P-RELATED"/>
    <property type="match status" value="1"/>
</dbReference>
<dbReference type="PRINTS" id="PR00721">
    <property type="entry name" value="STOMATIN"/>
</dbReference>
<protein>
    <recommendedName>
        <fullName evidence="3">Band 7 domain-containing protein</fullName>
    </recommendedName>
</protein>
<accession>A0A1X2GCV0</accession>
<reference evidence="4 5" key="1">
    <citation type="submission" date="2016-07" db="EMBL/GenBank/DDBJ databases">
        <title>Pervasive Adenine N6-methylation of Active Genes in Fungi.</title>
        <authorList>
            <consortium name="DOE Joint Genome Institute"/>
            <person name="Mondo S.J."/>
            <person name="Dannebaum R.O."/>
            <person name="Kuo R.C."/>
            <person name="Labutti K."/>
            <person name="Haridas S."/>
            <person name="Kuo A."/>
            <person name="Salamov A."/>
            <person name="Ahrendt S.R."/>
            <person name="Lipzen A."/>
            <person name="Sullivan W."/>
            <person name="Andreopoulos W.B."/>
            <person name="Clum A."/>
            <person name="Lindquist E."/>
            <person name="Daum C."/>
            <person name="Ramamoorthy G.K."/>
            <person name="Gryganskyi A."/>
            <person name="Culley D."/>
            <person name="Magnuson J.K."/>
            <person name="James T.Y."/>
            <person name="O'Malley M.A."/>
            <person name="Stajich J.E."/>
            <person name="Spatafora J.W."/>
            <person name="Visel A."/>
            <person name="Grigoriev I.V."/>
        </authorList>
    </citation>
    <scope>NUCLEOTIDE SEQUENCE [LARGE SCALE GENOMIC DNA]</scope>
    <source>
        <strain evidence="4 5">NRRL 3301</strain>
    </source>
</reference>
<feature type="region of interest" description="Disordered" evidence="2">
    <location>
        <begin position="269"/>
        <end position="289"/>
    </location>
</feature>
<feature type="domain" description="Band 7" evidence="3">
    <location>
        <begin position="57"/>
        <end position="214"/>
    </location>
</feature>
<gene>
    <name evidence="4" type="ORF">DM01DRAFT_1337492</name>
</gene>
<evidence type="ECO:0000313" key="4">
    <source>
        <dbReference type="EMBL" id="ORX50892.1"/>
    </source>
</evidence>
<evidence type="ECO:0000259" key="3">
    <source>
        <dbReference type="SMART" id="SM00244"/>
    </source>
</evidence>
<dbReference type="EMBL" id="MCGT01000022">
    <property type="protein sequence ID" value="ORX50892.1"/>
    <property type="molecule type" value="Genomic_DNA"/>
</dbReference>
<proteinExistence type="inferred from homology"/>
<dbReference type="SMART" id="SM00244">
    <property type="entry name" value="PHB"/>
    <property type="match status" value="1"/>
</dbReference>
<dbReference type="AlphaFoldDB" id="A0A1X2GCV0"/>
<keyword evidence="5" id="KW-1185">Reference proteome</keyword>
<dbReference type="Gene3D" id="6.10.250.2090">
    <property type="match status" value="1"/>
</dbReference>
<dbReference type="GO" id="GO:0005886">
    <property type="term" value="C:plasma membrane"/>
    <property type="evidence" value="ECO:0007669"/>
    <property type="project" value="InterPro"/>
</dbReference>
<name>A0A1X2GCV0_9FUNG</name>
<dbReference type="OrthoDB" id="2105077at2759"/>
<comment type="similarity">
    <text evidence="1">Belongs to the band 7/mec-2 family.</text>
</comment>
<dbReference type="STRING" id="101127.A0A1X2GCV0"/>
<organism evidence="4 5">
    <name type="scientific">Hesseltinella vesiculosa</name>
    <dbReference type="NCBI Taxonomy" id="101127"/>
    <lineage>
        <taxon>Eukaryota</taxon>
        <taxon>Fungi</taxon>
        <taxon>Fungi incertae sedis</taxon>
        <taxon>Mucoromycota</taxon>
        <taxon>Mucoromycotina</taxon>
        <taxon>Mucoromycetes</taxon>
        <taxon>Mucorales</taxon>
        <taxon>Cunninghamellaceae</taxon>
        <taxon>Hesseltinella</taxon>
    </lineage>
</organism>
<feature type="compositionally biased region" description="Polar residues" evidence="2">
    <location>
        <begin position="280"/>
        <end position="289"/>
    </location>
</feature>
<dbReference type="InterPro" id="IPR036013">
    <property type="entry name" value="Band_7/SPFH_dom_sf"/>
</dbReference>
<evidence type="ECO:0000256" key="2">
    <source>
        <dbReference type="SAM" id="MobiDB-lite"/>
    </source>
</evidence>
<dbReference type="InterPro" id="IPR001107">
    <property type="entry name" value="Band_7"/>
</dbReference>
<dbReference type="FunFam" id="3.30.479.30:FF:000004">
    <property type="entry name" value="Putative membrane protease family, stomatin"/>
    <property type="match status" value="1"/>
</dbReference>
<dbReference type="InterPro" id="IPR001972">
    <property type="entry name" value="Stomatin_HflK_fam"/>
</dbReference>
<dbReference type="SUPFAM" id="SSF117892">
    <property type="entry name" value="Band 7/SPFH domain"/>
    <property type="match status" value="1"/>
</dbReference>
<dbReference type="Pfam" id="PF01145">
    <property type="entry name" value="Band_7"/>
    <property type="match status" value="1"/>
</dbReference>
<sequence>MSMDVGIGKYGGLQPSYAREADPSSDDDIGFYGSMMTGLGKCLGVFGAFPCCVCFPNPYKRVKQGTVGLVTKFGRFNRCVDPGLVNVNPVTEHIKHIDIRIQITELPRQVIMTKDNVSITIESVLFWHIIDPYEAHFSVNDVHFALLERAKTVLRDICGCHYLQDLIENRDAVSTELQKIIDPAASEWGVKVEATLVKDITFSKELQESLSSAAQAKRIGESKVIASKAEVEAAKLMKEAAAIMNTPAAIQLRHLETLVTMSRAGQGPKTVFMPLPPSPAVNQISADRQ</sequence>
<dbReference type="PANTHER" id="PTHR10264">
    <property type="entry name" value="BAND 7 PROTEIN-RELATED"/>
    <property type="match status" value="1"/>
</dbReference>
<dbReference type="InterPro" id="IPR043202">
    <property type="entry name" value="Band-7_stomatin-like"/>
</dbReference>